<proteinExistence type="predicted"/>
<sequence length="50" mass="5281">MRQTNSLLAWTGIHMSACKGEGAATVSYPSESRAHSLDSRQGGVATWIGC</sequence>
<evidence type="ECO:0000313" key="1">
    <source>
        <dbReference type="EMBL" id="SCZ92512.1"/>
    </source>
</evidence>
<protein>
    <submittedName>
        <fullName evidence="1">BZ3500_MvSof-1268-A1-R1_Chr5-2g07930 protein</fullName>
    </submittedName>
</protein>
<name>A0A2X0LIY3_9BASI</name>
<dbReference type="Proteomes" id="UP000249723">
    <property type="component" value="Unassembled WGS sequence"/>
</dbReference>
<organism evidence="1 2">
    <name type="scientific">Microbotryum saponariae</name>
    <dbReference type="NCBI Taxonomy" id="289078"/>
    <lineage>
        <taxon>Eukaryota</taxon>
        <taxon>Fungi</taxon>
        <taxon>Dikarya</taxon>
        <taxon>Basidiomycota</taxon>
        <taxon>Pucciniomycotina</taxon>
        <taxon>Microbotryomycetes</taxon>
        <taxon>Microbotryales</taxon>
        <taxon>Microbotryaceae</taxon>
        <taxon>Microbotryum</taxon>
    </lineage>
</organism>
<keyword evidence="2" id="KW-1185">Reference proteome</keyword>
<dbReference type="AlphaFoldDB" id="A0A2X0LIY3"/>
<gene>
    <name evidence="1" type="ORF">BZ3500_MVSOF-1268-A1-R1_CHR5-2G07930</name>
</gene>
<accession>A0A2X0LIY3</accession>
<reference evidence="2" key="1">
    <citation type="submission" date="2016-10" db="EMBL/GenBank/DDBJ databases">
        <authorList>
            <person name="Jeantristanb JTB J.-T."/>
            <person name="Ricardo R."/>
        </authorList>
    </citation>
    <scope>NUCLEOTIDE SEQUENCE [LARGE SCALE GENOMIC DNA]</scope>
</reference>
<dbReference type="EMBL" id="FMWP01000018">
    <property type="protein sequence ID" value="SCZ92512.1"/>
    <property type="molecule type" value="Genomic_DNA"/>
</dbReference>
<evidence type="ECO:0000313" key="2">
    <source>
        <dbReference type="Proteomes" id="UP000249723"/>
    </source>
</evidence>